<organism evidence="1 2">
    <name type="scientific">Avena sativa</name>
    <name type="common">Oat</name>
    <dbReference type="NCBI Taxonomy" id="4498"/>
    <lineage>
        <taxon>Eukaryota</taxon>
        <taxon>Viridiplantae</taxon>
        <taxon>Streptophyta</taxon>
        <taxon>Embryophyta</taxon>
        <taxon>Tracheophyta</taxon>
        <taxon>Spermatophyta</taxon>
        <taxon>Magnoliopsida</taxon>
        <taxon>Liliopsida</taxon>
        <taxon>Poales</taxon>
        <taxon>Poaceae</taxon>
        <taxon>BOP clade</taxon>
        <taxon>Pooideae</taxon>
        <taxon>Poodae</taxon>
        <taxon>Poeae</taxon>
        <taxon>Poeae Chloroplast Group 1 (Aveneae type)</taxon>
        <taxon>Aveninae</taxon>
        <taxon>Avena</taxon>
    </lineage>
</organism>
<name>A0ACD5WSS6_AVESA</name>
<proteinExistence type="predicted"/>
<reference evidence="1" key="2">
    <citation type="submission" date="2025-09" db="UniProtKB">
        <authorList>
            <consortium name="EnsemblPlants"/>
        </authorList>
    </citation>
    <scope>IDENTIFICATION</scope>
</reference>
<keyword evidence="2" id="KW-1185">Reference proteome</keyword>
<protein>
    <submittedName>
        <fullName evidence="1">Uncharacterized protein</fullName>
    </submittedName>
</protein>
<evidence type="ECO:0000313" key="1">
    <source>
        <dbReference type="EnsemblPlants" id="AVESA.00010b.r2.4CG1279310.1.CDS"/>
    </source>
</evidence>
<accession>A0ACD5WSS6</accession>
<dbReference type="EnsemblPlants" id="AVESA.00010b.r2.4CG1279310.1">
    <property type="protein sequence ID" value="AVESA.00010b.r2.4CG1279310.1.CDS"/>
    <property type="gene ID" value="AVESA.00010b.r2.4CG1279310"/>
</dbReference>
<dbReference type="Proteomes" id="UP001732700">
    <property type="component" value="Chromosome 4C"/>
</dbReference>
<sequence length="461" mass="51867">MILPMYDNVEDTIVACKVHDMVLDLIASFSSEDNFVTILNGIGDSIPSQNNVRRLSLQNARKGETQNISLECMSMSQVRSIALFEHAIDLMPSFSSFVVLRVLELNGCDLRDHNHLKLGELGSLLHLRYLGLCKTGISELSEEVGKLQHLQVLDLSQNSYMKLPSTFIKLRRLMCLLIDYDHKRFPDGLGNLTSMKVLSYICDDSLSTMKGLGSMERLRELEIWFDNMSLELKEAFVQSVGKMSNIQILRVHYKSDGVELMDLMGERWLPPRGLREVILTGGIQFSTLPAWIRRNPMHLSRLSKLEITVEKVRQEDLDVLGRLPTLRILYLSSHRQSRLLLVGADGFRCLTSFKLFSLWPGQIVLQPGALPKAERVDLCISLQVAKEEAAAAAGSGSYWFDMGLGSLPSLRRAVVRFYRWGVTVGEARQAKFALQNALSAHPSRQGCCILFRPIIPPDVCS</sequence>
<evidence type="ECO:0000313" key="2">
    <source>
        <dbReference type="Proteomes" id="UP001732700"/>
    </source>
</evidence>
<reference evidence="1" key="1">
    <citation type="submission" date="2021-05" db="EMBL/GenBank/DDBJ databases">
        <authorList>
            <person name="Scholz U."/>
            <person name="Mascher M."/>
            <person name="Fiebig A."/>
        </authorList>
    </citation>
    <scope>NUCLEOTIDE SEQUENCE [LARGE SCALE GENOMIC DNA]</scope>
</reference>